<dbReference type="Gene3D" id="3.40.30.10">
    <property type="entry name" value="Glutaredoxin"/>
    <property type="match status" value="1"/>
</dbReference>
<dbReference type="eggNOG" id="COG0526">
    <property type="taxonomic scope" value="Bacteria"/>
</dbReference>
<dbReference type="CDD" id="cd02966">
    <property type="entry name" value="TlpA_like_family"/>
    <property type="match status" value="1"/>
</dbReference>
<evidence type="ECO:0000313" key="2">
    <source>
        <dbReference type="EMBL" id="EFM25691.1"/>
    </source>
</evidence>
<keyword evidence="2" id="KW-0575">Peroxidase</keyword>
<reference evidence="2 3" key="1">
    <citation type="submission" date="2010-07" db="EMBL/GenBank/DDBJ databases">
        <authorList>
            <person name="Muzny D."/>
            <person name="Qin X."/>
            <person name="Deng J."/>
            <person name="Jiang H."/>
            <person name="Liu Y."/>
            <person name="Qu J."/>
            <person name="Song X.-Z."/>
            <person name="Zhang L."/>
            <person name="Thornton R."/>
            <person name="Coyle M."/>
            <person name="Francisco L."/>
            <person name="Jackson L."/>
            <person name="Javaid M."/>
            <person name="Korchina V."/>
            <person name="Kovar C."/>
            <person name="Mata R."/>
            <person name="Mathew T."/>
            <person name="Ngo R."/>
            <person name="Nguyen L."/>
            <person name="Nguyen N."/>
            <person name="Okwuonu G."/>
            <person name="Ongeri F."/>
            <person name="Pham C."/>
            <person name="Simmons D."/>
            <person name="Wilczek-Boney K."/>
            <person name="Hale W."/>
            <person name="Jakkamsetti A."/>
            <person name="Pham P."/>
            <person name="Ruth R."/>
            <person name="San Lucas F."/>
            <person name="Warren J."/>
            <person name="Zhang J."/>
            <person name="Zhao Z."/>
            <person name="Zhou C."/>
            <person name="Zhu D."/>
            <person name="Lee S."/>
            <person name="Bess C."/>
            <person name="Blankenburg K."/>
            <person name="Forbes L."/>
            <person name="Fu Q."/>
            <person name="Gubbala S."/>
            <person name="Hirani K."/>
            <person name="Jayaseelan J.C."/>
            <person name="Lara F."/>
            <person name="Munidasa M."/>
            <person name="Palculict T."/>
            <person name="Patil S."/>
            <person name="Pu L.-L."/>
            <person name="Saada N."/>
            <person name="Tang L."/>
            <person name="Weissenberger G."/>
            <person name="Zhu Y."/>
            <person name="Hemphill L."/>
            <person name="Shang Y."/>
            <person name="Youmans B."/>
            <person name="Ayvaz T."/>
            <person name="Ross M."/>
            <person name="Santibanez J."/>
            <person name="Aqrawi P."/>
            <person name="Gross S."/>
            <person name="Joshi V."/>
            <person name="Fowler G."/>
            <person name="Nazareth L."/>
            <person name="Reid J."/>
            <person name="Worley K."/>
            <person name="Petrosino J."/>
            <person name="Highlander S."/>
            <person name="Gibbs R."/>
        </authorList>
    </citation>
    <scope>NUCLEOTIDE SEQUENCE [LARGE SCALE GENOMIC DNA]</scope>
    <source>
        <strain evidence="2 3">ATCC BAA-1640</strain>
    </source>
</reference>
<organism evidence="2 3">
    <name type="scientific">Peptoniphilus duerdenii ATCC BAA-1640</name>
    <dbReference type="NCBI Taxonomy" id="862517"/>
    <lineage>
        <taxon>Bacteria</taxon>
        <taxon>Bacillati</taxon>
        <taxon>Bacillota</taxon>
        <taxon>Tissierellia</taxon>
        <taxon>Tissierellales</taxon>
        <taxon>Peptoniphilaceae</taxon>
        <taxon>Peptoniphilus</taxon>
    </lineage>
</organism>
<dbReference type="InterPro" id="IPR036249">
    <property type="entry name" value="Thioredoxin-like_sf"/>
</dbReference>
<dbReference type="PROSITE" id="PS51352">
    <property type="entry name" value="THIOREDOXIN_2"/>
    <property type="match status" value="1"/>
</dbReference>
<accession>E0NKI7</accession>
<dbReference type="PROSITE" id="PS51257">
    <property type="entry name" value="PROKAR_LIPOPROTEIN"/>
    <property type="match status" value="1"/>
</dbReference>
<dbReference type="InterPro" id="IPR000866">
    <property type="entry name" value="AhpC/TSA"/>
</dbReference>
<dbReference type="InterPro" id="IPR050553">
    <property type="entry name" value="Thioredoxin_ResA/DsbE_sf"/>
</dbReference>
<dbReference type="InterPro" id="IPR013766">
    <property type="entry name" value="Thioredoxin_domain"/>
</dbReference>
<dbReference type="GO" id="GO:0004601">
    <property type="term" value="F:peroxidase activity"/>
    <property type="evidence" value="ECO:0007669"/>
    <property type="project" value="UniProtKB-KW"/>
</dbReference>
<evidence type="ECO:0000259" key="1">
    <source>
        <dbReference type="PROSITE" id="PS51352"/>
    </source>
</evidence>
<gene>
    <name evidence="2" type="ORF">HMPREF9225_0676</name>
</gene>
<dbReference type="Proteomes" id="UP000003280">
    <property type="component" value="Unassembled WGS sequence"/>
</dbReference>
<dbReference type="HOGENOM" id="CLU_042529_11_4_9"/>
<dbReference type="AlphaFoldDB" id="E0NKI7"/>
<dbReference type="EMBL" id="AEEH01000027">
    <property type="protein sequence ID" value="EFM25691.1"/>
    <property type="molecule type" value="Genomic_DNA"/>
</dbReference>
<dbReference type="Pfam" id="PF00578">
    <property type="entry name" value="AhpC-TSA"/>
    <property type="match status" value="1"/>
</dbReference>
<dbReference type="PANTHER" id="PTHR42852:SF13">
    <property type="entry name" value="PROTEIN DIPZ"/>
    <property type="match status" value="1"/>
</dbReference>
<comment type="caution">
    <text evidence="2">The sequence shown here is derived from an EMBL/GenBank/DDBJ whole genome shotgun (WGS) entry which is preliminary data.</text>
</comment>
<evidence type="ECO:0000313" key="3">
    <source>
        <dbReference type="Proteomes" id="UP000003280"/>
    </source>
</evidence>
<proteinExistence type="predicted"/>
<name>E0NKI7_9FIRM</name>
<dbReference type="SUPFAM" id="SSF52833">
    <property type="entry name" value="Thioredoxin-like"/>
    <property type="match status" value="1"/>
</dbReference>
<dbReference type="STRING" id="862517.HMPREF9225_0676"/>
<feature type="domain" description="Thioredoxin" evidence="1">
    <location>
        <begin position="46"/>
        <end position="185"/>
    </location>
</feature>
<dbReference type="RefSeq" id="WP_008901491.1">
    <property type="nucleotide sequence ID" value="NZ_GL397071.1"/>
</dbReference>
<keyword evidence="3" id="KW-1185">Reference proteome</keyword>
<sequence>MKKIIMFLLASILLVGCQTENINSIKDEETKNKIAEVEEKNNKEQSSEGENTFDISKIKFTDSDGKEYGIEDFKGKITALNFFNTKCSYCIRELPDLESIMETEDDIEFVPISVGEDPEVVENFLKDKEINLKPYFDRNFELSAMFKIDGFPTSVFFNEEGKLLGIAPGYQEKEMLMELISAIREGRVEPIESTK</sequence>
<protein>
    <submittedName>
        <fullName evidence="2">Antioxidant, AhpC/TSA family</fullName>
        <ecNumber evidence="2">1.11.1.15</ecNumber>
    </submittedName>
</protein>
<dbReference type="EC" id="1.11.1.15" evidence="2"/>
<keyword evidence="2" id="KW-0560">Oxidoreductase</keyword>
<dbReference type="OrthoDB" id="9809733at2"/>
<dbReference type="PANTHER" id="PTHR42852">
    <property type="entry name" value="THIOL:DISULFIDE INTERCHANGE PROTEIN DSBE"/>
    <property type="match status" value="1"/>
</dbReference>